<dbReference type="PANTHER" id="PTHR10890:SF3">
    <property type="entry name" value="CYSTEINE--TRNA LIGASE, CYTOPLASMIC"/>
    <property type="match status" value="1"/>
</dbReference>
<gene>
    <name evidence="5" type="ORF">PM001_LOCUS18503</name>
</gene>
<name>A0AAV1UI48_9STRA</name>
<dbReference type="Pfam" id="PF01406">
    <property type="entry name" value="tRNA-synt_1e"/>
    <property type="match status" value="1"/>
</dbReference>
<dbReference type="AlphaFoldDB" id="A0AAV1UI48"/>
<dbReference type="Proteomes" id="UP001162060">
    <property type="component" value="Unassembled WGS sequence"/>
</dbReference>
<dbReference type="InterPro" id="IPR024909">
    <property type="entry name" value="Cys-tRNA/MSH_ligase"/>
</dbReference>
<dbReference type="GO" id="GO:0005524">
    <property type="term" value="F:ATP binding"/>
    <property type="evidence" value="ECO:0007669"/>
    <property type="project" value="UniProtKB-KW"/>
</dbReference>
<keyword evidence="2" id="KW-0547">Nucleotide-binding</keyword>
<dbReference type="GO" id="GO:0006423">
    <property type="term" value="P:cysteinyl-tRNA aminoacylation"/>
    <property type="evidence" value="ECO:0007669"/>
    <property type="project" value="TreeGrafter"/>
</dbReference>
<sequence length="236" mass="26557">MGVTDVDDKIIQRAREQQMSFQTLAREQERQFFQDMTKLYVKPPTVITRVSEHLPEIIQYIQEIERKGFAYEAADGSGVYFSTQKLGTSYGKLDPARQAQQGVETEAQMVAAASVEDSRNVNEAEPQKKGPRDFALWKAAKGSDEPAWFTPWGMGRHGWHIKCSAMGLSTCSVISWTCTLVEWICDIHITMTKLHSARRTIILVATKKSGANTLCTLDNSTFGERKMLKSLRTSSE</sequence>
<evidence type="ECO:0000256" key="3">
    <source>
        <dbReference type="ARBA" id="ARBA00022840"/>
    </source>
</evidence>
<evidence type="ECO:0000313" key="6">
    <source>
        <dbReference type="Proteomes" id="UP001162060"/>
    </source>
</evidence>
<dbReference type="PANTHER" id="PTHR10890">
    <property type="entry name" value="CYSTEINYL-TRNA SYNTHETASE"/>
    <property type="match status" value="1"/>
</dbReference>
<dbReference type="SUPFAM" id="SSF52374">
    <property type="entry name" value="Nucleotidylyl transferase"/>
    <property type="match status" value="1"/>
</dbReference>
<feature type="domain" description="tRNA synthetases class I catalytic" evidence="4">
    <location>
        <begin position="3"/>
        <end position="169"/>
    </location>
</feature>
<dbReference type="InterPro" id="IPR014729">
    <property type="entry name" value="Rossmann-like_a/b/a_fold"/>
</dbReference>
<reference evidence="5" key="1">
    <citation type="submission" date="2024-01" db="EMBL/GenBank/DDBJ databases">
        <authorList>
            <person name="Webb A."/>
        </authorList>
    </citation>
    <scope>NUCLEOTIDE SEQUENCE</scope>
    <source>
        <strain evidence="5">Pm1</strain>
    </source>
</reference>
<dbReference type="EMBL" id="CAKLBY020000194">
    <property type="protein sequence ID" value="CAK7933353.1"/>
    <property type="molecule type" value="Genomic_DNA"/>
</dbReference>
<keyword evidence="1" id="KW-0436">Ligase</keyword>
<evidence type="ECO:0000256" key="1">
    <source>
        <dbReference type="ARBA" id="ARBA00022598"/>
    </source>
</evidence>
<evidence type="ECO:0000313" key="5">
    <source>
        <dbReference type="EMBL" id="CAK7933353.1"/>
    </source>
</evidence>
<protein>
    <recommendedName>
        <fullName evidence="4">tRNA synthetases class I catalytic domain-containing protein</fullName>
    </recommendedName>
</protein>
<dbReference type="InterPro" id="IPR032678">
    <property type="entry name" value="tRNA-synt_1_cat_dom"/>
</dbReference>
<comment type="caution">
    <text evidence="5">The sequence shown here is derived from an EMBL/GenBank/DDBJ whole genome shotgun (WGS) entry which is preliminary data.</text>
</comment>
<evidence type="ECO:0000259" key="4">
    <source>
        <dbReference type="Pfam" id="PF01406"/>
    </source>
</evidence>
<organism evidence="5 6">
    <name type="scientific">Peronospora matthiolae</name>
    <dbReference type="NCBI Taxonomy" id="2874970"/>
    <lineage>
        <taxon>Eukaryota</taxon>
        <taxon>Sar</taxon>
        <taxon>Stramenopiles</taxon>
        <taxon>Oomycota</taxon>
        <taxon>Peronosporomycetes</taxon>
        <taxon>Peronosporales</taxon>
        <taxon>Peronosporaceae</taxon>
        <taxon>Peronospora</taxon>
    </lineage>
</organism>
<keyword evidence="3" id="KW-0067">ATP-binding</keyword>
<dbReference type="GO" id="GO:0005737">
    <property type="term" value="C:cytoplasm"/>
    <property type="evidence" value="ECO:0007669"/>
    <property type="project" value="TreeGrafter"/>
</dbReference>
<proteinExistence type="predicted"/>
<dbReference type="GO" id="GO:0004817">
    <property type="term" value="F:cysteine-tRNA ligase activity"/>
    <property type="evidence" value="ECO:0007669"/>
    <property type="project" value="TreeGrafter"/>
</dbReference>
<evidence type="ECO:0000256" key="2">
    <source>
        <dbReference type="ARBA" id="ARBA00022741"/>
    </source>
</evidence>
<dbReference type="Gene3D" id="3.40.50.620">
    <property type="entry name" value="HUPs"/>
    <property type="match status" value="1"/>
</dbReference>
<accession>A0AAV1UI48</accession>